<evidence type="ECO:0000256" key="3">
    <source>
        <dbReference type="ARBA" id="ARBA00022777"/>
    </source>
</evidence>
<evidence type="ECO:0000256" key="1">
    <source>
        <dbReference type="ARBA" id="ARBA00009156"/>
    </source>
</evidence>
<comment type="similarity">
    <text evidence="1 4">Belongs to the FGGY kinase family.</text>
</comment>
<evidence type="ECO:0000256" key="2">
    <source>
        <dbReference type="ARBA" id="ARBA00022679"/>
    </source>
</evidence>
<dbReference type="CDD" id="cd07804">
    <property type="entry name" value="ASKHA_NBD_FGGY_RrXK-like"/>
    <property type="match status" value="1"/>
</dbReference>
<dbReference type="PROSITE" id="PS00445">
    <property type="entry name" value="FGGY_KINASES_2"/>
    <property type="match status" value="1"/>
</dbReference>
<keyword evidence="2 4" id="KW-0808">Transferase</keyword>
<evidence type="ECO:0000259" key="6">
    <source>
        <dbReference type="Pfam" id="PF02782"/>
    </source>
</evidence>
<dbReference type="EMBL" id="CP061169">
    <property type="protein sequence ID" value="QPZ38126.1"/>
    <property type="molecule type" value="Genomic_DNA"/>
</dbReference>
<dbReference type="InterPro" id="IPR018485">
    <property type="entry name" value="FGGY_C"/>
</dbReference>
<dbReference type="PIRSF" id="PIRSF000538">
    <property type="entry name" value="GlpK"/>
    <property type="match status" value="1"/>
</dbReference>
<evidence type="ECO:0000256" key="4">
    <source>
        <dbReference type="RuleBase" id="RU003733"/>
    </source>
</evidence>
<dbReference type="Pfam" id="PF00370">
    <property type="entry name" value="FGGY_N"/>
    <property type="match status" value="1"/>
</dbReference>
<dbReference type="InterPro" id="IPR043129">
    <property type="entry name" value="ATPase_NBD"/>
</dbReference>
<evidence type="ECO:0000313" key="7">
    <source>
        <dbReference type="EMBL" id="QPZ38126.1"/>
    </source>
</evidence>
<dbReference type="InterPro" id="IPR018483">
    <property type="entry name" value="Carb_kinase_FGGY_CS"/>
</dbReference>
<dbReference type="Gene3D" id="3.30.420.40">
    <property type="match status" value="2"/>
</dbReference>
<reference evidence="7 8" key="1">
    <citation type="submission" date="2020-12" db="EMBL/GenBank/DDBJ databases">
        <title>Microbacterium sp. HY060.</title>
        <authorList>
            <person name="Zhou J."/>
        </authorList>
    </citation>
    <scope>NUCLEOTIDE SEQUENCE [LARGE SCALE GENOMIC DNA]</scope>
    <source>
        <strain evidence="7 8">HY60</strain>
    </source>
</reference>
<dbReference type="InterPro" id="IPR050406">
    <property type="entry name" value="FGGY_Carb_Kinase"/>
</dbReference>
<dbReference type="InterPro" id="IPR000577">
    <property type="entry name" value="Carb_kinase_FGGY"/>
</dbReference>
<keyword evidence="3 4" id="KW-0418">Kinase</keyword>
<dbReference type="InterPro" id="IPR018484">
    <property type="entry name" value="FGGY_N"/>
</dbReference>
<organism evidence="7 8">
    <name type="scientific">Paramicrobacterium chengjingii</name>
    <dbReference type="NCBI Taxonomy" id="2769067"/>
    <lineage>
        <taxon>Bacteria</taxon>
        <taxon>Bacillati</taxon>
        <taxon>Actinomycetota</taxon>
        <taxon>Actinomycetes</taxon>
        <taxon>Micrococcales</taxon>
        <taxon>Microbacteriaceae</taxon>
        <taxon>Paramicrobacterium</taxon>
    </lineage>
</organism>
<feature type="domain" description="Carbohydrate kinase FGGY C-terminal" evidence="6">
    <location>
        <begin position="259"/>
        <end position="446"/>
    </location>
</feature>
<keyword evidence="8" id="KW-1185">Reference proteome</keyword>
<dbReference type="PANTHER" id="PTHR43095">
    <property type="entry name" value="SUGAR KINASE"/>
    <property type="match status" value="1"/>
</dbReference>
<dbReference type="SUPFAM" id="SSF53067">
    <property type="entry name" value="Actin-like ATPase domain"/>
    <property type="match status" value="2"/>
</dbReference>
<gene>
    <name evidence="7" type="ORF">HCR76_15255</name>
</gene>
<proteinExistence type="inferred from homology"/>
<evidence type="ECO:0000259" key="5">
    <source>
        <dbReference type="Pfam" id="PF00370"/>
    </source>
</evidence>
<dbReference type="Proteomes" id="UP000662814">
    <property type="component" value="Chromosome"/>
</dbReference>
<name>A0ABX6YH53_9MICO</name>
<feature type="domain" description="Carbohydrate kinase FGGY N-terminal" evidence="5">
    <location>
        <begin position="5"/>
        <end position="249"/>
    </location>
</feature>
<dbReference type="GO" id="GO:0016301">
    <property type="term" value="F:kinase activity"/>
    <property type="evidence" value="ECO:0007669"/>
    <property type="project" value="UniProtKB-KW"/>
</dbReference>
<accession>A0ABX6YH53</accession>
<dbReference type="Pfam" id="PF02782">
    <property type="entry name" value="FGGY_C"/>
    <property type="match status" value="1"/>
</dbReference>
<evidence type="ECO:0000313" key="8">
    <source>
        <dbReference type="Proteomes" id="UP000662814"/>
    </source>
</evidence>
<protein>
    <submittedName>
        <fullName evidence="7">Sugar kinase</fullName>
    </submittedName>
</protein>
<dbReference type="RefSeq" id="WP_166987386.1">
    <property type="nucleotide sequence ID" value="NZ_CP061169.1"/>
</dbReference>
<sequence>MTEFFLGIDIGTYETKGVLVDTAGAVHATARARHGISTPHPGHVEHDAIDVWWSDFTSVSRELVAQLNPGDEILAVACSAIGPCVLPVDSQLNPLRPAILYGVDTRADEQIADFERRIGRDEIFRRSGNTLTSQSAGPKIAWIADNEPAVAEAARWYMTSQSFLVAKLTGEVVIDHATAGYYHPFYDLTDGCWDLSGFTDILRVEQLPALRWSSDVAGYVNAAASAETGIREGTPVLTGTSDAVAEAVGASVMDDGDLMLMYGSSGYMIRVVSEPVADNVLWSAPFAFPDSYVLAAGTSTAGTATRWAADVLGLNDAAGDAAMFSALMDLVHEAQPGADGVVHIPHFSGERTPFHDPGARGVFTGLSLTTGRAELARAVIEGVAHSVVAAVSAYTDIGLRPKRVMAIGGGTKNDVLVQTVSDLLGFEQNCAATIGAAYGDTILAALGLAITTKSDIRENWVAIDATVSPRSHDDPTVETLRRAHGEFLSTYTALRCARSNEEEKTE</sequence>